<evidence type="ECO:0000256" key="1">
    <source>
        <dbReference type="SAM" id="MobiDB-lite"/>
    </source>
</evidence>
<dbReference type="AlphaFoldDB" id="A0A165MIZ9"/>
<gene>
    <name evidence="2" type="ORF">EXIGLDRAFT_831479</name>
</gene>
<dbReference type="InParanoid" id="A0A165MIZ9"/>
<dbReference type="Proteomes" id="UP000077266">
    <property type="component" value="Unassembled WGS sequence"/>
</dbReference>
<dbReference type="EMBL" id="KV425910">
    <property type="protein sequence ID" value="KZV99334.1"/>
    <property type="molecule type" value="Genomic_DNA"/>
</dbReference>
<name>A0A165MIZ9_EXIGL</name>
<feature type="region of interest" description="Disordered" evidence="1">
    <location>
        <begin position="312"/>
        <end position="335"/>
    </location>
</feature>
<keyword evidence="3" id="KW-1185">Reference proteome</keyword>
<protein>
    <submittedName>
        <fullName evidence="2">Uncharacterized protein</fullName>
    </submittedName>
</protein>
<sequence length="335" mass="38726">MAISTESRRPTNVVPLEPPALYMSYDAEREAQRVHDENYYPFAYVFPEAGPDGEDVVYRLTDETAVPVPEEEGCVYELVYIVSDVPWAYTQGATPNGPLVLRQTPTLESELPITMDAVYRKYTTRIAVVPLKTGDSTSETTRTRMLGDGDVACDECGLPHEDTPRGKNAHQKRWHNDWITSIDMNEYACILCGNGVHTEPDQFHWHRTGEERYRQCSYVVESEGWVHRMGVWLVMHYPELVLMGFKYWQFGYDFRDQLREWWAEETVARTATWLWYEHVGRQQIVVDGRVQVEIGMPLWQYYIHELGLEMSKEGEGEEDGDEEDSGDDDTDDDAE</sequence>
<reference evidence="2 3" key="1">
    <citation type="journal article" date="2016" name="Mol. Biol. Evol.">
        <title>Comparative Genomics of Early-Diverging Mushroom-Forming Fungi Provides Insights into the Origins of Lignocellulose Decay Capabilities.</title>
        <authorList>
            <person name="Nagy L.G."/>
            <person name="Riley R."/>
            <person name="Tritt A."/>
            <person name="Adam C."/>
            <person name="Daum C."/>
            <person name="Floudas D."/>
            <person name="Sun H."/>
            <person name="Yadav J.S."/>
            <person name="Pangilinan J."/>
            <person name="Larsson K.H."/>
            <person name="Matsuura K."/>
            <person name="Barry K."/>
            <person name="Labutti K."/>
            <person name="Kuo R."/>
            <person name="Ohm R.A."/>
            <person name="Bhattacharya S.S."/>
            <person name="Shirouzu T."/>
            <person name="Yoshinaga Y."/>
            <person name="Martin F.M."/>
            <person name="Grigoriev I.V."/>
            <person name="Hibbett D.S."/>
        </authorList>
    </citation>
    <scope>NUCLEOTIDE SEQUENCE [LARGE SCALE GENOMIC DNA]</scope>
    <source>
        <strain evidence="2 3">HHB12029</strain>
    </source>
</reference>
<proteinExistence type="predicted"/>
<accession>A0A165MIZ9</accession>
<feature type="compositionally biased region" description="Acidic residues" evidence="1">
    <location>
        <begin position="315"/>
        <end position="335"/>
    </location>
</feature>
<organism evidence="2 3">
    <name type="scientific">Exidia glandulosa HHB12029</name>
    <dbReference type="NCBI Taxonomy" id="1314781"/>
    <lineage>
        <taxon>Eukaryota</taxon>
        <taxon>Fungi</taxon>
        <taxon>Dikarya</taxon>
        <taxon>Basidiomycota</taxon>
        <taxon>Agaricomycotina</taxon>
        <taxon>Agaricomycetes</taxon>
        <taxon>Auriculariales</taxon>
        <taxon>Exidiaceae</taxon>
        <taxon>Exidia</taxon>
    </lineage>
</organism>
<evidence type="ECO:0000313" key="3">
    <source>
        <dbReference type="Proteomes" id="UP000077266"/>
    </source>
</evidence>
<evidence type="ECO:0000313" key="2">
    <source>
        <dbReference type="EMBL" id="KZV99334.1"/>
    </source>
</evidence>